<evidence type="ECO:0000313" key="3">
    <source>
        <dbReference type="EMBL" id="PYZ93836.1"/>
    </source>
</evidence>
<evidence type="ECO:0000313" key="4">
    <source>
        <dbReference type="Proteomes" id="UP000248214"/>
    </source>
</evidence>
<dbReference type="SUPFAM" id="SSF144020">
    <property type="entry name" value="FdhE-like"/>
    <property type="match status" value="1"/>
</dbReference>
<dbReference type="GO" id="GO:0005829">
    <property type="term" value="C:cytosol"/>
    <property type="evidence" value="ECO:0007669"/>
    <property type="project" value="TreeGrafter"/>
</dbReference>
<accession>A0A323TI39</accession>
<reference evidence="3 4" key="1">
    <citation type="submission" date="2017-10" db="EMBL/GenBank/DDBJ databases">
        <title>Bacillus sp. nov., a halophilic bacterium isolated from a Keqin Lake.</title>
        <authorList>
            <person name="Wang H."/>
        </authorList>
    </citation>
    <scope>NUCLEOTIDE SEQUENCE [LARGE SCALE GENOMIC DNA]</scope>
    <source>
        <strain evidence="3 4">KQ-12</strain>
    </source>
</reference>
<dbReference type="PANTHER" id="PTHR37689:SF1">
    <property type="entry name" value="PROTEIN FDHE"/>
    <property type="match status" value="1"/>
</dbReference>
<dbReference type="Gene3D" id="3.90.1670.10">
    <property type="entry name" value="FdhE-like domain"/>
    <property type="match status" value="1"/>
</dbReference>
<dbReference type="GO" id="GO:0051604">
    <property type="term" value="P:protein maturation"/>
    <property type="evidence" value="ECO:0007669"/>
    <property type="project" value="TreeGrafter"/>
</dbReference>
<dbReference type="Pfam" id="PF24860">
    <property type="entry name" value="FdhE_C"/>
    <property type="match status" value="1"/>
</dbReference>
<dbReference type="EMBL" id="PDOD01000002">
    <property type="protein sequence ID" value="PYZ93836.1"/>
    <property type="molecule type" value="Genomic_DNA"/>
</dbReference>
<dbReference type="PANTHER" id="PTHR37689">
    <property type="entry name" value="PROTEIN FDHE"/>
    <property type="match status" value="1"/>
</dbReference>
<feature type="domain" description="FdhE C-terminal" evidence="2">
    <location>
        <begin position="191"/>
        <end position="260"/>
    </location>
</feature>
<dbReference type="OrthoDB" id="9811074at2"/>
<keyword evidence="4" id="KW-1185">Reference proteome</keyword>
<dbReference type="InterPro" id="IPR006452">
    <property type="entry name" value="Formate_DH_accessory"/>
</dbReference>
<dbReference type="Proteomes" id="UP000248214">
    <property type="component" value="Unassembled WGS sequence"/>
</dbReference>
<evidence type="ECO:0000259" key="2">
    <source>
        <dbReference type="Pfam" id="PF24860"/>
    </source>
</evidence>
<keyword evidence="1" id="KW-0963">Cytoplasm</keyword>
<dbReference type="RefSeq" id="WP_110609868.1">
    <property type="nucleotide sequence ID" value="NZ_PDOD01000002.1"/>
</dbReference>
<dbReference type="GO" id="GO:0008199">
    <property type="term" value="F:ferric iron binding"/>
    <property type="evidence" value="ECO:0007669"/>
    <property type="project" value="TreeGrafter"/>
</dbReference>
<dbReference type="InterPro" id="IPR024064">
    <property type="entry name" value="FdhE-like_sf"/>
</dbReference>
<proteinExistence type="predicted"/>
<comment type="caution">
    <text evidence="3">The sequence shown here is derived from an EMBL/GenBank/DDBJ whole genome shotgun (WGS) entry which is preliminary data.</text>
</comment>
<dbReference type="InterPro" id="IPR056796">
    <property type="entry name" value="FdhE_C"/>
</dbReference>
<dbReference type="AlphaFoldDB" id="A0A323TI39"/>
<dbReference type="CDD" id="cd16341">
    <property type="entry name" value="FdhE"/>
    <property type="match status" value="1"/>
</dbReference>
<sequence>MNPNVVSEEYVALQKAIIDKQQQLRNYLANSVNSGVQEQEFNYEIPVFAQLKQSPVPPDLYRESIVEIESVLSEHQPPLKEELSRLISNLTEEDIVKWIKESITFNTGYFQTFAEKRELSPWLPHFLAEQALRPFMQLLAFQCKGFINEFDVMGTCPCCGEPHRLAKIDLKGEKCLFCPRCETEMKQKRLACVHCGDDRPEHLFYLNIKEDDVSRIEVCETCNNYLKLVETSKILENKAAAMLDLETIHLDFVAQEEGYGDEMK</sequence>
<name>A0A323TI39_9BACI</name>
<evidence type="ECO:0000256" key="1">
    <source>
        <dbReference type="ARBA" id="ARBA00022490"/>
    </source>
</evidence>
<gene>
    <name evidence="3" type="ORF">CR194_11900</name>
</gene>
<organism evidence="3 4">
    <name type="scientific">Salipaludibacillus keqinensis</name>
    <dbReference type="NCBI Taxonomy" id="2045207"/>
    <lineage>
        <taxon>Bacteria</taxon>
        <taxon>Bacillati</taxon>
        <taxon>Bacillota</taxon>
        <taxon>Bacilli</taxon>
        <taxon>Bacillales</taxon>
        <taxon>Bacillaceae</taxon>
    </lineage>
</organism>
<protein>
    <recommendedName>
        <fullName evidence="2">FdhE C-terminal domain-containing protein</fullName>
    </recommendedName>
</protein>